<keyword evidence="6 21" id="KW-0812">Transmembrane</keyword>
<evidence type="ECO:0000256" key="8">
    <source>
        <dbReference type="ARBA" id="ARBA00022989"/>
    </source>
</evidence>
<dbReference type="GO" id="GO:0005789">
    <property type="term" value="C:endoplasmic reticulum membrane"/>
    <property type="evidence" value="ECO:0007669"/>
    <property type="project" value="UniProtKB-SubCell"/>
</dbReference>
<keyword evidence="11 21" id="KW-0472">Membrane</keyword>
<dbReference type="PANTHER" id="PTHR15715">
    <property type="entry name" value="CENTROSOMAL PROTEIN OF 170 KDA"/>
    <property type="match status" value="1"/>
</dbReference>
<keyword evidence="9 19" id="KW-0175">Coiled coil</keyword>
<dbReference type="CDD" id="cd22679">
    <property type="entry name" value="FHA_SLMAP"/>
    <property type="match status" value="1"/>
</dbReference>
<dbReference type="Ensembl" id="ENSPNYT00000016634.1">
    <property type="protein sequence ID" value="ENSPNYP00000016227.1"/>
    <property type="gene ID" value="ENSPNYG00000012129.1"/>
</dbReference>
<dbReference type="InterPro" id="IPR000253">
    <property type="entry name" value="FHA_dom"/>
</dbReference>
<evidence type="ECO:0000256" key="1">
    <source>
        <dbReference type="ARBA" id="ARBA00004300"/>
    </source>
</evidence>
<evidence type="ECO:0000256" key="15">
    <source>
        <dbReference type="ARBA" id="ARBA00060409"/>
    </source>
</evidence>
<proteinExistence type="inferred from homology"/>
<dbReference type="Gene3D" id="2.60.200.20">
    <property type="match status" value="1"/>
</dbReference>
<dbReference type="CDD" id="cd21911">
    <property type="entry name" value="CC1_SLMAP"/>
    <property type="match status" value="1"/>
</dbReference>
<evidence type="ECO:0000256" key="16">
    <source>
        <dbReference type="ARBA" id="ARBA00061687"/>
    </source>
</evidence>
<evidence type="ECO:0000313" key="23">
    <source>
        <dbReference type="Ensembl" id="ENSPNYP00000016227.1"/>
    </source>
</evidence>
<evidence type="ECO:0000256" key="11">
    <source>
        <dbReference type="ARBA" id="ARBA00023136"/>
    </source>
</evidence>
<keyword evidence="3" id="KW-1003">Cell membrane</keyword>
<evidence type="ECO:0000256" key="10">
    <source>
        <dbReference type="ARBA" id="ARBA00023128"/>
    </source>
</evidence>
<feature type="compositionally biased region" description="Polar residues" evidence="20">
    <location>
        <begin position="425"/>
        <end position="436"/>
    </location>
</feature>
<dbReference type="GO" id="GO:0005813">
    <property type="term" value="C:centrosome"/>
    <property type="evidence" value="ECO:0007669"/>
    <property type="project" value="UniProtKB-SubCell"/>
</dbReference>
<feature type="coiled-coil region" evidence="19">
    <location>
        <begin position="649"/>
        <end position="722"/>
    </location>
</feature>
<evidence type="ECO:0000256" key="12">
    <source>
        <dbReference type="ARBA" id="ARBA00023212"/>
    </source>
</evidence>
<evidence type="ECO:0000256" key="6">
    <source>
        <dbReference type="ARBA" id="ARBA00022692"/>
    </source>
</evidence>
<dbReference type="FunFam" id="2.60.200.20:FF:000003">
    <property type="entry name" value="sarcolemmal membrane-associated protein isoform X2"/>
    <property type="match status" value="1"/>
</dbReference>
<dbReference type="PROSITE" id="PS50006">
    <property type="entry name" value="FHA_DOMAIN"/>
    <property type="match status" value="1"/>
</dbReference>
<feature type="transmembrane region" description="Helical" evidence="21">
    <location>
        <begin position="763"/>
        <end position="784"/>
    </location>
</feature>
<dbReference type="GO" id="GO:0031966">
    <property type="term" value="C:mitochondrial membrane"/>
    <property type="evidence" value="ECO:0007669"/>
    <property type="project" value="UniProtKB-SubCell"/>
</dbReference>
<feature type="domain" description="FHA" evidence="22">
    <location>
        <begin position="28"/>
        <end position="85"/>
    </location>
</feature>
<evidence type="ECO:0000256" key="7">
    <source>
        <dbReference type="ARBA" id="ARBA00022824"/>
    </source>
</evidence>
<dbReference type="SUPFAM" id="SSF49879">
    <property type="entry name" value="SMAD/FHA domain"/>
    <property type="match status" value="1"/>
</dbReference>
<feature type="coiled-coil region" evidence="19">
    <location>
        <begin position="571"/>
        <end position="605"/>
    </location>
</feature>
<dbReference type="GeneTree" id="ENSGT00940000157660"/>
<feature type="region of interest" description="Disordered" evidence="20">
    <location>
        <begin position="402"/>
        <end position="436"/>
    </location>
</feature>
<feature type="coiled-coil region" evidence="19">
    <location>
        <begin position="172"/>
        <end position="199"/>
    </location>
</feature>
<protein>
    <recommendedName>
        <fullName evidence="18">Sarcolemmal membrane-associated protein</fullName>
    </recommendedName>
</protein>
<dbReference type="InterPro" id="IPR051176">
    <property type="entry name" value="Cent_Immune-Sig_Mod"/>
</dbReference>
<feature type="coiled-coil region" evidence="19">
    <location>
        <begin position="265"/>
        <end position="380"/>
    </location>
</feature>
<dbReference type="InterPro" id="IPR008984">
    <property type="entry name" value="SMAD_FHA_dom_sf"/>
</dbReference>
<keyword evidence="4" id="KW-0963">Cytoplasm</keyword>
<evidence type="ECO:0000256" key="19">
    <source>
        <dbReference type="SAM" id="Coils"/>
    </source>
</evidence>
<name>A0A3B4G011_9CICH</name>
<dbReference type="GO" id="GO:0072659">
    <property type="term" value="P:protein localization to plasma membrane"/>
    <property type="evidence" value="ECO:0007669"/>
    <property type="project" value="TreeGrafter"/>
</dbReference>
<evidence type="ECO:0000256" key="4">
    <source>
        <dbReference type="ARBA" id="ARBA00022490"/>
    </source>
</evidence>
<evidence type="ECO:0000256" key="21">
    <source>
        <dbReference type="SAM" id="Phobius"/>
    </source>
</evidence>
<keyword evidence="7" id="KW-0256">Endoplasmic reticulum</keyword>
<feature type="coiled-coil region" evidence="19">
    <location>
        <begin position="482"/>
        <end position="527"/>
    </location>
</feature>
<evidence type="ECO:0000256" key="17">
    <source>
        <dbReference type="ARBA" id="ARBA00066015"/>
    </source>
</evidence>
<comment type="function">
    <text evidence="14">Associates with the striatin-interacting phosphatase and kinase (STRIPAK) core complex, forming the extended (SIKE1:SLMAP)STRIPAK complex. The (SIKE1:SLMAP)STRIPAK complex dephosphorylates STK3 leading to the inhibition of Hippo signaling and the control of cell growth. May play a role during myoblast fusion.</text>
</comment>
<dbReference type="PANTHER" id="PTHR15715:SF22">
    <property type="entry name" value="SARCOLEMMAL MEMBRANE-ASSOCIATED PROTEIN"/>
    <property type="match status" value="1"/>
</dbReference>
<evidence type="ECO:0000256" key="9">
    <source>
        <dbReference type="ARBA" id="ARBA00023054"/>
    </source>
</evidence>
<comment type="subunit">
    <text evidence="17">Homodimer. Interacts with myosin. Interacts with SIKE1 and both associate with the STRIPAK core complex composed of PP2A catalytic and scaffolding subunits, the striatins (PP2A regulatory subunits), the striatin-associated proteins MOB4, STRIP1 and STRIP2, PDCD10 and members of the STE20 kinases, such as STK24 and STK26. Interacts (via FHA domain) with STK3 (when phosphorylated); the interaction associates STK3 with the STRIPAK complex.</text>
</comment>
<keyword evidence="5" id="KW-0597">Phosphoprotein</keyword>
<evidence type="ECO:0000256" key="3">
    <source>
        <dbReference type="ARBA" id="ARBA00022475"/>
    </source>
</evidence>
<accession>A0A3B4G011</accession>
<evidence type="ECO:0000259" key="22">
    <source>
        <dbReference type="PROSITE" id="PS50006"/>
    </source>
</evidence>
<comment type="subcellular location">
    <subcellularLocation>
        <location evidence="15">Cell membrane</location>
        <location evidence="15">Sarcolemma</location>
        <topology evidence="15">Single-pass type IV membrane protein</topology>
    </subcellularLocation>
    <subcellularLocation>
        <location evidence="1">Cytoplasm</location>
        <location evidence="1">Cytoskeleton</location>
        <location evidence="1">Microtubule organizing center</location>
        <location evidence="1">Centrosome</location>
    </subcellularLocation>
    <subcellularLocation>
        <location evidence="2">Endoplasmic reticulum membrane</location>
        <topology evidence="2">Single-pass membrane protein</topology>
    </subcellularLocation>
    <subcellularLocation>
        <location evidence="13">Mitochondrion membrane</location>
        <topology evidence="13">Single-pass type IV membrane protein</topology>
    </subcellularLocation>
</comment>
<evidence type="ECO:0000256" key="5">
    <source>
        <dbReference type="ARBA" id="ARBA00022553"/>
    </source>
</evidence>
<evidence type="ECO:0000256" key="13">
    <source>
        <dbReference type="ARBA" id="ARBA00046294"/>
    </source>
</evidence>
<evidence type="ECO:0000256" key="18">
    <source>
        <dbReference type="ARBA" id="ARBA00074026"/>
    </source>
</evidence>
<dbReference type="GO" id="GO:1900825">
    <property type="term" value="P:regulation of membrane depolarization during cardiac muscle cell action potential"/>
    <property type="evidence" value="ECO:0007669"/>
    <property type="project" value="TreeGrafter"/>
</dbReference>
<dbReference type="SMART" id="SM00240">
    <property type="entry name" value="FHA"/>
    <property type="match status" value="1"/>
</dbReference>
<keyword evidence="10" id="KW-0496">Mitochondrion</keyword>
<dbReference type="AlphaFoldDB" id="A0A3B4G011"/>
<sequence length="793" mass="90788">MPSALAIFACRPNSHPFQERHVYLDEPVKIGRSVARCRPAQNNATFDCKVLSRNHALVWFDHKTGKFYLQDTKSSNGTFINSQRLSRGSEESPPCEVLSGDIIQFGVDVTENTRKVTHGCIVSTIKLFLPDGMEARRRSDVIQPPLPLPIDKVAANTPSMYSQELFQLSQYLQEALHREQMLEQKLATLQRLLATTQEASESSWQALIDEDRLLSRLEVMGSQLQAYSKSQTEEGIRKELLALQEDKHNYETTAKESLRRVLQEKIEVVRKLSEVERTLSNTEDECTHLKEMSERSQEELRELANKYNAAVNEIKELTDKIKAAEGRQEELTQRGATEKRELELRIEEMEEKEQVLQARIEALQADNDFTNERLAALQGTNTHSWLMCMFVFVCTSTGNQMDAKESDMSDTLSPSKDRSSDDTSDGNMNDQELNEPQNRVALLKDELHRAGLEPGDTEQVIHHLHRELLEAQELANTGKQKCLELQALLEEERRSNSQLTEESTKQIQFLQTQLGKLQADMEALREQRESTICSTREELYSAQEEILVLRHAMEAATAEREREITVLQADLVSVRSELEHWRNTAAKYEEEIARLQEAFTQQEQRQTAASELQGEHCLHVCLRLSVHVFESLLIITVTREKSLVLSSSLESLEKREEVLQDKLGSLENQHLQDASRLKSQLDQAQANTHTLQKEYEDTQSQLSDLRQRYERTEQEKLNIHQELEQCRSSLKLLQDKSSSVSAHTNTLCSFMIKNTDLCLDCFFVIYVCSALSFTIIYFCFKVAFYAGEAAFLS</sequence>
<dbReference type="Pfam" id="PF00498">
    <property type="entry name" value="FHA"/>
    <property type="match status" value="1"/>
</dbReference>
<keyword evidence="8 21" id="KW-1133">Transmembrane helix</keyword>
<dbReference type="GO" id="GO:0042383">
    <property type="term" value="C:sarcolemma"/>
    <property type="evidence" value="ECO:0007669"/>
    <property type="project" value="UniProtKB-SubCell"/>
</dbReference>
<comment type="similarity">
    <text evidence="16">Belongs to the SLMAP family.</text>
</comment>
<organism evidence="23">
    <name type="scientific">Pundamilia nyererei</name>
    <dbReference type="NCBI Taxonomy" id="303518"/>
    <lineage>
        <taxon>Eukaryota</taxon>
        <taxon>Metazoa</taxon>
        <taxon>Chordata</taxon>
        <taxon>Craniata</taxon>
        <taxon>Vertebrata</taxon>
        <taxon>Euteleostomi</taxon>
        <taxon>Actinopterygii</taxon>
        <taxon>Neopterygii</taxon>
        <taxon>Teleostei</taxon>
        <taxon>Neoteleostei</taxon>
        <taxon>Acanthomorphata</taxon>
        <taxon>Ovalentaria</taxon>
        <taxon>Cichlomorphae</taxon>
        <taxon>Cichliformes</taxon>
        <taxon>Cichlidae</taxon>
        <taxon>African cichlids</taxon>
        <taxon>Pseudocrenilabrinae</taxon>
        <taxon>Haplochromini</taxon>
        <taxon>Pundamilia</taxon>
    </lineage>
</organism>
<evidence type="ECO:0000256" key="20">
    <source>
        <dbReference type="SAM" id="MobiDB-lite"/>
    </source>
</evidence>
<evidence type="ECO:0000256" key="14">
    <source>
        <dbReference type="ARBA" id="ARBA00057671"/>
    </source>
</evidence>
<evidence type="ECO:0000256" key="2">
    <source>
        <dbReference type="ARBA" id="ARBA00004389"/>
    </source>
</evidence>
<reference evidence="23" key="1">
    <citation type="submission" date="2023-09" db="UniProtKB">
        <authorList>
            <consortium name="Ensembl"/>
        </authorList>
    </citation>
    <scope>IDENTIFICATION</scope>
</reference>
<keyword evidence="12" id="KW-0206">Cytoskeleton</keyword>